<reference evidence="3 4" key="1">
    <citation type="journal article" date="2016" name="Nat. Commun.">
        <title>Thousands of microbial genomes shed light on interconnected biogeochemical processes in an aquifer system.</title>
        <authorList>
            <person name="Anantharaman K."/>
            <person name="Brown C.T."/>
            <person name="Hug L.A."/>
            <person name="Sharon I."/>
            <person name="Castelle C.J."/>
            <person name="Probst A.J."/>
            <person name="Thomas B.C."/>
            <person name="Singh A."/>
            <person name="Wilkins M.J."/>
            <person name="Karaoz U."/>
            <person name="Brodie E.L."/>
            <person name="Williams K.H."/>
            <person name="Hubbard S.S."/>
            <person name="Banfield J.F."/>
        </authorList>
    </citation>
    <scope>NUCLEOTIDE SEQUENCE [LARGE SCALE GENOMIC DNA]</scope>
</reference>
<protein>
    <recommendedName>
        <fullName evidence="2">Glycosyltransferase 2-like domain-containing protein</fullName>
    </recommendedName>
</protein>
<dbReference type="PROSITE" id="PS50005">
    <property type="entry name" value="TPR"/>
    <property type="match status" value="1"/>
</dbReference>
<sequence length="432" mass="48332">MRRTISLCIIVKDEAVFLDRCLASYAGLADETIVVDTGSADGSDTVAARHGARVFHEPWEGDFSKARNQSLARATGDWIVWTDADDIVTPENREKIVQFRDAHALNVCFSFLIKNSQDGVLGSVFNQVRMFPRHNAIRFRNRVHEQVLPSIQELGFSTVYTDIMVVHTGYSSPEVVEKKQVRNLAILEDEMRKHPDHPVILFSYAGTLVDLKRHKEAVPWYLKAMELAEKQQSERHIYEGVPVALGALYGRLKEYGKARPWVDKAYALDPSHPQTNSMLGELAELAGDSEAAIRHFEFVLTCEEKPTFIPVDVNMLKINACAHLGGLYMKKGDKKKMVAILDKALEIKTGKKTRPSDRGRVFFDRGDFLQAGKEYLIAVNDPASDDWASFLGLAQVFLADNSPADAVAILTMGLERFPGNMDLVALRGRLKA</sequence>
<organism evidence="3 4">
    <name type="scientific">Candidatus Raymondbacteria bacterium RIFOXYD12_FULL_49_13</name>
    <dbReference type="NCBI Taxonomy" id="1817890"/>
    <lineage>
        <taxon>Bacteria</taxon>
        <taxon>Raymondiibacteriota</taxon>
    </lineage>
</organism>
<dbReference type="Gene3D" id="3.90.550.10">
    <property type="entry name" value="Spore Coat Polysaccharide Biosynthesis Protein SpsA, Chain A"/>
    <property type="match status" value="1"/>
</dbReference>
<dbReference type="AlphaFoldDB" id="A0A1F7FLG3"/>
<name>A0A1F7FLG3_UNCRA</name>
<dbReference type="InterPro" id="IPR011990">
    <property type="entry name" value="TPR-like_helical_dom_sf"/>
</dbReference>
<dbReference type="CDD" id="cd02511">
    <property type="entry name" value="Beta4Glucosyltransferase"/>
    <property type="match status" value="1"/>
</dbReference>
<dbReference type="PANTHER" id="PTHR43630">
    <property type="entry name" value="POLY-BETA-1,6-N-ACETYL-D-GLUCOSAMINE SYNTHASE"/>
    <property type="match status" value="1"/>
</dbReference>
<evidence type="ECO:0000259" key="2">
    <source>
        <dbReference type="Pfam" id="PF00535"/>
    </source>
</evidence>
<dbReference type="Pfam" id="PF13432">
    <property type="entry name" value="TPR_16"/>
    <property type="match status" value="1"/>
</dbReference>
<accession>A0A1F7FLG3</accession>
<dbReference type="SMART" id="SM00028">
    <property type="entry name" value="TPR"/>
    <property type="match status" value="5"/>
</dbReference>
<proteinExistence type="predicted"/>
<dbReference type="SUPFAM" id="SSF48452">
    <property type="entry name" value="TPR-like"/>
    <property type="match status" value="1"/>
</dbReference>
<feature type="domain" description="Glycosyltransferase 2-like" evidence="2">
    <location>
        <begin position="6"/>
        <end position="120"/>
    </location>
</feature>
<keyword evidence="1" id="KW-0802">TPR repeat</keyword>
<dbReference type="Pfam" id="PF13181">
    <property type="entry name" value="TPR_8"/>
    <property type="match status" value="2"/>
</dbReference>
<dbReference type="PANTHER" id="PTHR43630:SF2">
    <property type="entry name" value="GLYCOSYLTRANSFERASE"/>
    <property type="match status" value="1"/>
</dbReference>
<dbReference type="Proteomes" id="UP000179243">
    <property type="component" value="Unassembled WGS sequence"/>
</dbReference>
<dbReference type="EMBL" id="MFYX01000011">
    <property type="protein sequence ID" value="OGK07292.1"/>
    <property type="molecule type" value="Genomic_DNA"/>
</dbReference>
<comment type="caution">
    <text evidence="3">The sequence shown here is derived from an EMBL/GenBank/DDBJ whole genome shotgun (WGS) entry which is preliminary data.</text>
</comment>
<evidence type="ECO:0000313" key="3">
    <source>
        <dbReference type="EMBL" id="OGK07292.1"/>
    </source>
</evidence>
<feature type="repeat" description="TPR" evidence="1">
    <location>
        <begin position="239"/>
        <end position="272"/>
    </location>
</feature>
<dbReference type="InterPro" id="IPR001173">
    <property type="entry name" value="Glyco_trans_2-like"/>
</dbReference>
<dbReference type="InterPro" id="IPR019734">
    <property type="entry name" value="TPR_rpt"/>
</dbReference>
<evidence type="ECO:0000256" key="1">
    <source>
        <dbReference type="PROSITE-ProRule" id="PRU00339"/>
    </source>
</evidence>
<dbReference type="Gene3D" id="1.25.40.10">
    <property type="entry name" value="Tetratricopeptide repeat domain"/>
    <property type="match status" value="2"/>
</dbReference>
<dbReference type="SUPFAM" id="SSF53448">
    <property type="entry name" value="Nucleotide-diphospho-sugar transferases"/>
    <property type="match status" value="1"/>
</dbReference>
<gene>
    <name evidence="3" type="ORF">A2519_14290</name>
</gene>
<evidence type="ECO:0000313" key="4">
    <source>
        <dbReference type="Proteomes" id="UP000179243"/>
    </source>
</evidence>
<dbReference type="InterPro" id="IPR029044">
    <property type="entry name" value="Nucleotide-diphossugar_trans"/>
</dbReference>
<dbReference type="Pfam" id="PF00535">
    <property type="entry name" value="Glycos_transf_2"/>
    <property type="match status" value="1"/>
</dbReference>